<proteinExistence type="predicted"/>
<dbReference type="PANTHER" id="PTHR30290">
    <property type="entry name" value="PERIPLASMIC BINDING COMPONENT OF ABC TRANSPORTER"/>
    <property type="match status" value="1"/>
</dbReference>
<organism evidence="2 3">
    <name type="scientific">Tectimicrobiota bacterium</name>
    <dbReference type="NCBI Taxonomy" id="2528274"/>
    <lineage>
        <taxon>Bacteria</taxon>
        <taxon>Pseudomonadati</taxon>
        <taxon>Nitrospinota/Tectimicrobiota group</taxon>
        <taxon>Candidatus Tectimicrobiota</taxon>
    </lineage>
</organism>
<name>A0A937W1L2_UNCTE</name>
<dbReference type="InterPro" id="IPR000914">
    <property type="entry name" value="SBP_5_dom"/>
</dbReference>
<gene>
    <name evidence="2" type="ORF">FJZ47_14300</name>
</gene>
<sequence length="337" mass="38168">MEGFSLPDKRTDQIILEANLAYWDTTRFPQLQRIIFDNTLAQHDAVELVKTAEGRVDLVSELSPLETLRVAQSPFAKVVKNRGALGMVFGQFNMRKKGGPWRDARLRQAANMAINRDDLIQYAAKGNGVIAPAMLAVHAFGYDPDLAPYAFDPLKARALLRAAGYSDGLAVTLIAPPHLEVPATVVSKMLEQVGFTVERQMLEPAVYNLMTRLPQPDHPTEQQVWDIALTSWNDSANFAVLRPYFEFALGGVYDWVLEEPELQQLYAQVSRTVDREQQQALIRQMERHTRDQAYFLFLYNPIKLYAVNKAVEFVPYVSTTLNLAETAVTEQHWSVRK</sequence>
<dbReference type="Gene3D" id="3.10.105.10">
    <property type="entry name" value="Dipeptide-binding Protein, Domain 3"/>
    <property type="match status" value="1"/>
</dbReference>
<dbReference type="EMBL" id="VGLS01000445">
    <property type="protein sequence ID" value="MBM3224957.1"/>
    <property type="molecule type" value="Genomic_DNA"/>
</dbReference>
<dbReference type="Pfam" id="PF00496">
    <property type="entry name" value="SBP_bac_5"/>
    <property type="match status" value="1"/>
</dbReference>
<comment type="caution">
    <text evidence="2">The sequence shown here is derived from an EMBL/GenBank/DDBJ whole genome shotgun (WGS) entry which is preliminary data.</text>
</comment>
<accession>A0A937W1L2</accession>
<dbReference type="Proteomes" id="UP000712673">
    <property type="component" value="Unassembled WGS sequence"/>
</dbReference>
<dbReference type="Gene3D" id="3.40.190.10">
    <property type="entry name" value="Periplasmic binding protein-like II"/>
    <property type="match status" value="1"/>
</dbReference>
<dbReference type="SUPFAM" id="SSF53850">
    <property type="entry name" value="Periplasmic binding protein-like II"/>
    <property type="match status" value="1"/>
</dbReference>
<evidence type="ECO:0000313" key="2">
    <source>
        <dbReference type="EMBL" id="MBM3224957.1"/>
    </source>
</evidence>
<dbReference type="AlphaFoldDB" id="A0A937W1L2"/>
<reference evidence="2" key="1">
    <citation type="submission" date="2019-03" db="EMBL/GenBank/DDBJ databases">
        <title>Lake Tanganyika Metagenome-Assembled Genomes (MAGs).</title>
        <authorList>
            <person name="Tran P."/>
        </authorList>
    </citation>
    <scope>NUCLEOTIDE SEQUENCE</scope>
    <source>
        <strain evidence="2">K_DeepCast_65m_m2_066</strain>
    </source>
</reference>
<evidence type="ECO:0000313" key="3">
    <source>
        <dbReference type="Proteomes" id="UP000712673"/>
    </source>
</evidence>
<protein>
    <submittedName>
        <fullName evidence="2">ABC transporter substrate-binding protein</fullName>
    </submittedName>
</protein>
<dbReference type="GO" id="GO:0015833">
    <property type="term" value="P:peptide transport"/>
    <property type="evidence" value="ECO:0007669"/>
    <property type="project" value="TreeGrafter"/>
</dbReference>
<dbReference type="InterPro" id="IPR039424">
    <property type="entry name" value="SBP_5"/>
</dbReference>
<evidence type="ECO:0000259" key="1">
    <source>
        <dbReference type="Pfam" id="PF00496"/>
    </source>
</evidence>
<dbReference type="GO" id="GO:1904680">
    <property type="term" value="F:peptide transmembrane transporter activity"/>
    <property type="evidence" value="ECO:0007669"/>
    <property type="project" value="TreeGrafter"/>
</dbReference>
<feature type="domain" description="Solute-binding protein family 5" evidence="1">
    <location>
        <begin position="10"/>
        <end position="235"/>
    </location>
</feature>
<dbReference type="CDD" id="cd00995">
    <property type="entry name" value="PBP2_NikA_DppA_OppA_like"/>
    <property type="match status" value="1"/>
</dbReference>